<evidence type="ECO:0000259" key="2">
    <source>
        <dbReference type="Pfam" id="PF14691"/>
    </source>
</evidence>
<accession>A0A9W6GIA0</accession>
<feature type="domain" description="FAD/NAD(P)-binding" evidence="1">
    <location>
        <begin position="271"/>
        <end position="558"/>
    </location>
</feature>
<dbReference type="Pfam" id="PF14691">
    <property type="entry name" value="Fer4_20"/>
    <property type="match status" value="1"/>
</dbReference>
<evidence type="ECO:0000313" key="3">
    <source>
        <dbReference type="EMBL" id="GLI55703.1"/>
    </source>
</evidence>
<comment type="caution">
    <text evidence="3">The sequence shown here is derived from an EMBL/GenBank/DDBJ whole genome shotgun (WGS) entry which is preliminary data.</text>
</comment>
<dbReference type="SUPFAM" id="SSF46548">
    <property type="entry name" value="alpha-helical ferredoxin"/>
    <property type="match status" value="1"/>
</dbReference>
<dbReference type="PANTHER" id="PTHR42783:SF3">
    <property type="entry name" value="GLUTAMATE SYNTHASE [NADPH] SMALL CHAIN-RELATED"/>
    <property type="match status" value="1"/>
</dbReference>
<dbReference type="PRINTS" id="PR00469">
    <property type="entry name" value="PNDRDTASEII"/>
</dbReference>
<dbReference type="PANTHER" id="PTHR42783">
    <property type="entry name" value="GLUTAMATE SYNTHASE [NADPH] SMALL CHAIN"/>
    <property type="match status" value="1"/>
</dbReference>
<proteinExistence type="predicted"/>
<dbReference type="Proteomes" id="UP001144471">
    <property type="component" value="Unassembled WGS sequence"/>
</dbReference>
<name>A0A9W6GIA0_9FUSO</name>
<evidence type="ECO:0008006" key="5">
    <source>
        <dbReference type="Google" id="ProtNLM"/>
    </source>
</evidence>
<evidence type="ECO:0000313" key="4">
    <source>
        <dbReference type="Proteomes" id="UP001144471"/>
    </source>
</evidence>
<protein>
    <recommendedName>
        <fullName evidence="5">NADPH-dependent glutamate synthase beta chain</fullName>
    </recommendedName>
</protein>
<dbReference type="PRINTS" id="PR00368">
    <property type="entry name" value="FADPNR"/>
</dbReference>
<dbReference type="AlphaFoldDB" id="A0A9W6GIA0"/>
<dbReference type="Gene3D" id="3.50.50.60">
    <property type="entry name" value="FAD/NAD(P)-binding domain"/>
    <property type="match status" value="2"/>
</dbReference>
<dbReference type="Pfam" id="PF07992">
    <property type="entry name" value="Pyr_redox_2"/>
    <property type="match status" value="1"/>
</dbReference>
<dbReference type="Gene3D" id="3.10.20.600">
    <property type="match status" value="1"/>
</dbReference>
<dbReference type="InterPro" id="IPR009051">
    <property type="entry name" value="Helical_ferredxn"/>
</dbReference>
<dbReference type="InterPro" id="IPR036188">
    <property type="entry name" value="FAD/NAD-bd_sf"/>
</dbReference>
<dbReference type="SUPFAM" id="SSF142984">
    <property type="entry name" value="Nqo1 middle domain-like"/>
    <property type="match status" value="1"/>
</dbReference>
<gene>
    <name evidence="3" type="ORF">PM10SUCC1_12170</name>
</gene>
<organism evidence="3 4">
    <name type="scientific">Propionigenium maris DSM 9537</name>
    <dbReference type="NCBI Taxonomy" id="1123000"/>
    <lineage>
        <taxon>Bacteria</taxon>
        <taxon>Fusobacteriati</taxon>
        <taxon>Fusobacteriota</taxon>
        <taxon>Fusobacteriia</taxon>
        <taxon>Fusobacteriales</taxon>
        <taxon>Fusobacteriaceae</taxon>
        <taxon>Propionigenium</taxon>
    </lineage>
</organism>
<keyword evidence="4" id="KW-1185">Reference proteome</keyword>
<dbReference type="Gene3D" id="1.10.1060.10">
    <property type="entry name" value="Alpha-helical ferredoxin"/>
    <property type="match status" value="1"/>
</dbReference>
<sequence>MWIDVMGSVNTRGRFEVSSEKTIKEILAEYAQGIKDSKRLKLVQVGGPLGRCLKGGEINNSLSLYKEDMTGDMILFLDELMCPVDYLRFLTRFLIRELRLDNSFTRKLNELVEKIANGQGNRLTVEEIKMELEERRVQNLAEERTREIFHYFLGNFKEEIEEHIVQKRCRNGICRGLMVAQCINACPGEVFVPGYVELMKRGRYEEAYALMRRNNPLSFICGKVCARPCEDRCRRGEIEETVGVRALKRYAAEMALEESEYTEKRLEPKEKKVAIVGGGPAGLTAAYYLAKSGYGVTIYEAESRIGGMLAMGIPEYRLPQESIDREVELIKKVGVEIITGIRIGEDIQLNQLRREHDAVLLATGCHAGNAGPGTEIQGVETAVKLLKEIKLEGRRKIGKKVLVVGGGDVAMDAARSALRLGATDVKVISLEDYTSMPASLEEKAGALQEGVEFLSGYGVHGIKSAEEQLTGVEVKRCLSVVDDDYRFAPVYDEGETLELEADSLIYAIGQVPDLSYIDCVDTAKIRFIEEDFFETPVKKVYAVGDMCGPGTAIEAIAAAKRAAQTIDRYLGGEGIYDGDDIEVPETNLDCTTWDQKATEEKILAAQERCSSFCEIGESYTQEEAITEAGRCMRCDRNSQRRLWLK</sequence>
<evidence type="ECO:0000259" key="1">
    <source>
        <dbReference type="Pfam" id="PF07992"/>
    </source>
</evidence>
<dbReference type="SUPFAM" id="SSF51971">
    <property type="entry name" value="Nucleotide-binding domain"/>
    <property type="match status" value="2"/>
</dbReference>
<dbReference type="RefSeq" id="WP_281834376.1">
    <property type="nucleotide sequence ID" value="NZ_BSDY01000005.1"/>
</dbReference>
<dbReference type="GO" id="GO:0016491">
    <property type="term" value="F:oxidoreductase activity"/>
    <property type="evidence" value="ECO:0007669"/>
    <property type="project" value="InterPro"/>
</dbReference>
<dbReference type="GO" id="GO:0051536">
    <property type="term" value="F:iron-sulfur cluster binding"/>
    <property type="evidence" value="ECO:0007669"/>
    <property type="project" value="InterPro"/>
</dbReference>
<reference evidence="3" key="1">
    <citation type="submission" date="2022-12" db="EMBL/GenBank/DDBJ databases">
        <title>Reference genome sequencing for broad-spectrum identification of bacterial and archaeal isolates by mass spectrometry.</title>
        <authorList>
            <person name="Sekiguchi Y."/>
            <person name="Tourlousse D.M."/>
        </authorList>
    </citation>
    <scope>NUCLEOTIDE SEQUENCE</scope>
    <source>
        <strain evidence="3">10succ1</strain>
    </source>
</reference>
<dbReference type="EMBL" id="BSDY01000005">
    <property type="protein sequence ID" value="GLI55703.1"/>
    <property type="molecule type" value="Genomic_DNA"/>
</dbReference>
<feature type="domain" description="Dihydroprymidine dehydrogenase" evidence="2">
    <location>
        <begin position="167"/>
        <end position="258"/>
    </location>
</feature>
<dbReference type="InterPro" id="IPR023753">
    <property type="entry name" value="FAD/NAD-binding_dom"/>
</dbReference>
<dbReference type="InterPro" id="IPR028261">
    <property type="entry name" value="DPD_II"/>
</dbReference>